<proteinExistence type="predicted"/>
<feature type="non-terminal residue" evidence="3">
    <location>
        <position position="127"/>
    </location>
</feature>
<feature type="region of interest" description="Disordered" evidence="1">
    <location>
        <begin position="93"/>
        <end position="127"/>
    </location>
</feature>
<evidence type="ECO:0000256" key="1">
    <source>
        <dbReference type="SAM" id="MobiDB-lite"/>
    </source>
</evidence>
<feature type="domain" description="DUF7507" evidence="2">
    <location>
        <begin position="1"/>
        <end position="105"/>
    </location>
</feature>
<evidence type="ECO:0000313" key="3">
    <source>
        <dbReference type="EMBL" id="MCA0133958.1"/>
    </source>
</evidence>
<organism evidence="3 4">
    <name type="scientific">Winogradskyella alexanderae</name>
    <dbReference type="NCBI Taxonomy" id="2877123"/>
    <lineage>
        <taxon>Bacteria</taxon>
        <taxon>Pseudomonadati</taxon>
        <taxon>Bacteroidota</taxon>
        <taxon>Flavobacteriia</taxon>
        <taxon>Flavobacteriales</taxon>
        <taxon>Flavobacteriaceae</taxon>
        <taxon>Winogradskyella</taxon>
    </lineage>
</organism>
<comment type="caution">
    <text evidence="3">The sequence shown here is derived from an EMBL/GenBank/DDBJ whole genome shotgun (WGS) entry which is preliminary data.</text>
</comment>
<dbReference type="InterPro" id="IPR055354">
    <property type="entry name" value="DUF7507"/>
</dbReference>
<gene>
    <name evidence="3" type="ORF">LBU54_15305</name>
</gene>
<dbReference type="Pfam" id="PF24346">
    <property type="entry name" value="DUF7507"/>
    <property type="match status" value="1"/>
</dbReference>
<dbReference type="EMBL" id="JAIUJR010000045">
    <property type="protein sequence ID" value="MCA0133958.1"/>
    <property type="molecule type" value="Genomic_DNA"/>
</dbReference>
<accession>A0ABS7XX20</accession>
<dbReference type="Proteomes" id="UP001198901">
    <property type="component" value="Unassembled WGS sequence"/>
</dbReference>
<name>A0ABS7XX20_9FLAO</name>
<feature type="compositionally biased region" description="Acidic residues" evidence="1">
    <location>
        <begin position="101"/>
        <end position="121"/>
    </location>
</feature>
<reference evidence="4" key="1">
    <citation type="submission" date="2023-07" db="EMBL/GenBank/DDBJ databases">
        <authorList>
            <person name="Yue Y."/>
        </authorList>
    </citation>
    <scope>NUCLEOTIDE SEQUENCE [LARGE SCALE GENOMIC DNA]</scope>
    <source>
        <strain evidence="4">D23</strain>
    </source>
</reference>
<evidence type="ECO:0000259" key="2">
    <source>
        <dbReference type="Pfam" id="PF24346"/>
    </source>
</evidence>
<keyword evidence="4" id="KW-1185">Reference proteome</keyword>
<protein>
    <recommendedName>
        <fullName evidence="2">DUF7507 domain-containing protein</fullName>
    </recommendedName>
</protein>
<evidence type="ECO:0000313" key="4">
    <source>
        <dbReference type="Proteomes" id="UP001198901"/>
    </source>
</evidence>
<feature type="non-terminal residue" evidence="3">
    <location>
        <position position="1"/>
    </location>
</feature>
<sequence>PSITTVKDFADIDGGALTEYDTVGQVINYTITLTNDGNVTVYNPTMADATADAAPVRGADAPGNNDGVLDVGETWTYTASHTVTQADLDLGFYTNTAEGDGSADTDGDGTGDTAVDSDESETVNANQ</sequence>